<evidence type="ECO:0000256" key="4">
    <source>
        <dbReference type="ARBA" id="ARBA00048707"/>
    </source>
</evidence>
<dbReference type="RefSeq" id="XP_034011695.1">
    <property type="nucleotide sequence ID" value="XM_034156205.1"/>
</dbReference>
<dbReference type="EMBL" id="SWFT01000105">
    <property type="protein sequence ID" value="KAA8901072.1"/>
    <property type="molecule type" value="Genomic_DNA"/>
</dbReference>
<keyword evidence="6" id="KW-0472">Membrane</keyword>
<dbReference type="OMA" id="RMDLGMT"/>
<feature type="region of interest" description="Disordered" evidence="5">
    <location>
        <begin position="42"/>
        <end position="81"/>
    </location>
</feature>
<dbReference type="GO" id="GO:0004045">
    <property type="term" value="F:peptidyl-tRNA hydrolase activity"/>
    <property type="evidence" value="ECO:0007669"/>
    <property type="project" value="UniProtKB-EC"/>
</dbReference>
<sequence>MRTFSSVMASTQSTTTVITACLISFVTGYYVKSWLMPSKSSRKSKRRSSIEASRNTGDVESVSDYEYDTESDGPDVDSRELNQVPGDVKMVLVVRQDLKMGKGKAAAQCSHATLALYKKITNPTSPAFNPEMVQRWEYGNGQAKITLQVPNQEEMDILFAQALSLGVNAYIVHDAGRTQIAAGSATVLGLGPAPKAVLDEITGSLKLY</sequence>
<comment type="caution">
    <text evidence="7">The sequence shown here is derived from an EMBL/GenBank/DDBJ whole genome shotgun (WGS) entry which is preliminary data.</text>
</comment>
<comment type="similarity">
    <text evidence="3">Belongs to the PTH2 family.</text>
</comment>
<evidence type="ECO:0000313" key="7">
    <source>
        <dbReference type="EMBL" id="KAA8901072.1"/>
    </source>
</evidence>
<dbReference type="AlphaFoldDB" id="A0A642UKS4"/>
<dbReference type="GeneID" id="54782093"/>
<dbReference type="InterPro" id="IPR002833">
    <property type="entry name" value="PTH2"/>
</dbReference>
<keyword evidence="6" id="KW-1133">Transmembrane helix</keyword>
<accession>A0A642UKS4</accession>
<feature type="transmembrane region" description="Helical" evidence="6">
    <location>
        <begin position="12"/>
        <end position="31"/>
    </location>
</feature>
<evidence type="ECO:0000256" key="6">
    <source>
        <dbReference type="SAM" id="Phobius"/>
    </source>
</evidence>
<evidence type="ECO:0000256" key="5">
    <source>
        <dbReference type="SAM" id="MobiDB-lite"/>
    </source>
</evidence>
<dbReference type="PANTHER" id="PTHR12649:SF11">
    <property type="entry name" value="PEPTIDYL-TRNA HYDROLASE 2, MITOCHONDRIAL"/>
    <property type="match status" value="1"/>
</dbReference>
<dbReference type="NCBIfam" id="TIGR00283">
    <property type="entry name" value="arch_pth2"/>
    <property type="match status" value="1"/>
</dbReference>
<dbReference type="EC" id="3.1.1.29" evidence="1"/>
<name>A0A642UKS4_DIURU</name>
<evidence type="ECO:0000256" key="3">
    <source>
        <dbReference type="ARBA" id="ARBA00038050"/>
    </source>
</evidence>
<evidence type="ECO:0000256" key="2">
    <source>
        <dbReference type="ARBA" id="ARBA00022801"/>
    </source>
</evidence>
<dbReference type="Gene3D" id="3.40.1490.10">
    <property type="entry name" value="Bit1"/>
    <property type="match status" value="1"/>
</dbReference>
<dbReference type="InterPro" id="IPR023476">
    <property type="entry name" value="Pep_tRNA_hydro_II_dom_sf"/>
</dbReference>
<dbReference type="Pfam" id="PF01981">
    <property type="entry name" value="PTH2"/>
    <property type="match status" value="1"/>
</dbReference>
<dbReference type="OrthoDB" id="1733656at2759"/>
<dbReference type="PANTHER" id="PTHR12649">
    <property type="entry name" value="PEPTIDYL-TRNA HYDROLASE 2"/>
    <property type="match status" value="1"/>
</dbReference>
<dbReference type="GO" id="GO:0005829">
    <property type="term" value="C:cytosol"/>
    <property type="evidence" value="ECO:0007669"/>
    <property type="project" value="TreeGrafter"/>
</dbReference>
<keyword evidence="8" id="KW-1185">Reference proteome</keyword>
<dbReference type="VEuPathDB" id="FungiDB:DIURU_003442"/>
<dbReference type="CDD" id="cd02430">
    <property type="entry name" value="PTH2"/>
    <property type="match status" value="1"/>
</dbReference>
<comment type="catalytic activity">
    <reaction evidence="4">
        <text>an N-acyl-L-alpha-aminoacyl-tRNA + H2O = an N-acyl-L-amino acid + a tRNA + H(+)</text>
        <dbReference type="Rhea" id="RHEA:54448"/>
        <dbReference type="Rhea" id="RHEA-COMP:10123"/>
        <dbReference type="Rhea" id="RHEA-COMP:13883"/>
        <dbReference type="ChEBI" id="CHEBI:15377"/>
        <dbReference type="ChEBI" id="CHEBI:15378"/>
        <dbReference type="ChEBI" id="CHEBI:59874"/>
        <dbReference type="ChEBI" id="CHEBI:78442"/>
        <dbReference type="ChEBI" id="CHEBI:138191"/>
        <dbReference type="EC" id="3.1.1.29"/>
    </reaction>
</comment>
<organism evidence="7 8">
    <name type="scientific">Diutina rugosa</name>
    <name type="common">Yeast</name>
    <name type="synonym">Candida rugosa</name>
    <dbReference type="NCBI Taxonomy" id="5481"/>
    <lineage>
        <taxon>Eukaryota</taxon>
        <taxon>Fungi</taxon>
        <taxon>Dikarya</taxon>
        <taxon>Ascomycota</taxon>
        <taxon>Saccharomycotina</taxon>
        <taxon>Pichiomycetes</taxon>
        <taxon>Debaryomycetaceae</taxon>
        <taxon>Diutina</taxon>
    </lineage>
</organism>
<protein>
    <recommendedName>
        <fullName evidence="1">peptidyl-tRNA hydrolase</fullName>
        <ecNumber evidence="1">3.1.1.29</ecNumber>
    </recommendedName>
</protein>
<gene>
    <name evidence="7" type="ORF">DIURU_003442</name>
</gene>
<dbReference type="PROSITE" id="PS51257">
    <property type="entry name" value="PROKAR_LIPOPROTEIN"/>
    <property type="match status" value="1"/>
</dbReference>
<keyword evidence="2" id="KW-0378">Hydrolase</keyword>
<dbReference type="Proteomes" id="UP000449547">
    <property type="component" value="Unassembled WGS sequence"/>
</dbReference>
<feature type="compositionally biased region" description="Acidic residues" evidence="5">
    <location>
        <begin position="61"/>
        <end position="75"/>
    </location>
</feature>
<keyword evidence="6" id="KW-0812">Transmembrane</keyword>
<evidence type="ECO:0000256" key="1">
    <source>
        <dbReference type="ARBA" id="ARBA00013260"/>
    </source>
</evidence>
<reference evidence="7 8" key="1">
    <citation type="submission" date="2019-07" db="EMBL/GenBank/DDBJ databases">
        <title>Genome assembly of two rare yeast pathogens: Diutina rugosa and Trichomonascus ciferrii.</title>
        <authorList>
            <person name="Mixao V."/>
            <person name="Saus E."/>
            <person name="Hansen A."/>
            <person name="Lass-Flor C."/>
            <person name="Gabaldon T."/>
        </authorList>
    </citation>
    <scope>NUCLEOTIDE SEQUENCE [LARGE SCALE GENOMIC DNA]</scope>
    <source>
        <strain evidence="7 8">CBS 613</strain>
    </source>
</reference>
<dbReference type="FunFam" id="3.40.1490.10:FF:000001">
    <property type="entry name" value="Peptidyl-tRNA hydrolase 2"/>
    <property type="match status" value="1"/>
</dbReference>
<proteinExistence type="inferred from homology"/>
<evidence type="ECO:0000313" key="8">
    <source>
        <dbReference type="Proteomes" id="UP000449547"/>
    </source>
</evidence>
<dbReference type="SUPFAM" id="SSF102462">
    <property type="entry name" value="Peptidyl-tRNA hydrolase II"/>
    <property type="match status" value="1"/>
</dbReference>